<dbReference type="SUPFAM" id="SSF51735">
    <property type="entry name" value="NAD(P)-binding Rossmann-fold domains"/>
    <property type="match status" value="1"/>
</dbReference>
<evidence type="ECO:0000313" key="4">
    <source>
        <dbReference type="Proteomes" id="UP001596137"/>
    </source>
</evidence>
<accession>A0ABW1NC03</accession>
<dbReference type="Pfam" id="PF00106">
    <property type="entry name" value="adh_short"/>
    <property type="match status" value="1"/>
</dbReference>
<dbReference type="PANTHER" id="PTHR24320:SF227">
    <property type="entry name" value="RETINOL DEHYDROGENASE 11"/>
    <property type="match status" value="1"/>
</dbReference>
<dbReference type="Gene3D" id="3.40.50.720">
    <property type="entry name" value="NAD(P)-binding Rossmann-like Domain"/>
    <property type="match status" value="1"/>
</dbReference>
<name>A0ABW1NC03_9ACTN</name>
<dbReference type="RefSeq" id="WP_380747281.1">
    <property type="nucleotide sequence ID" value="NZ_JBHSRF010000004.1"/>
</dbReference>
<dbReference type="PANTHER" id="PTHR24320">
    <property type="entry name" value="RETINOL DEHYDROGENASE"/>
    <property type="match status" value="1"/>
</dbReference>
<keyword evidence="2" id="KW-0560">Oxidoreductase</keyword>
<dbReference type="InterPro" id="IPR002347">
    <property type="entry name" value="SDR_fam"/>
</dbReference>
<gene>
    <name evidence="3" type="ORF">ACFP1K_04880</name>
</gene>
<dbReference type="PRINTS" id="PR00081">
    <property type="entry name" value="GDHRDH"/>
</dbReference>
<dbReference type="Proteomes" id="UP001596137">
    <property type="component" value="Unassembled WGS sequence"/>
</dbReference>
<reference evidence="4" key="1">
    <citation type="journal article" date="2019" name="Int. J. Syst. Evol. Microbiol.">
        <title>The Global Catalogue of Microorganisms (GCM) 10K type strain sequencing project: providing services to taxonomists for standard genome sequencing and annotation.</title>
        <authorList>
            <consortium name="The Broad Institute Genomics Platform"/>
            <consortium name="The Broad Institute Genome Sequencing Center for Infectious Disease"/>
            <person name="Wu L."/>
            <person name="Ma J."/>
        </authorList>
    </citation>
    <scope>NUCLEOTIDE SEQUENCE [LARGE SCALE GENOMIC DNA]</scope>
    <source>
        <strain evidence="4">JCM 30346</strain>
    </source>
</reference>
<comment type="similarity">
    <text evidence="1">Belongs to the short-chain dehydrogenases/reductases (SDR) family.</text>
</comment>
<evidence type="ECO:0000313" key="3">
    <source>
        <dbReference type="EMBL" id="MFC6080480.1"/>
    </source>
</evidence>
<organism evidence="3 4">
    <name type="scientific">Sphaerisporangium aureirubrum</name>
    <dbReference type="NCBI Taxonomy" id="1544736"/>
    <lineage>
        <taxon>Bacteria</taxon>
        <taxon>Bacillati</taxon>
        <taxon>Actinomycetota</taxon>
        <taxon>Actinomycetes</taxon>
        <taxon>Streptosporangiales</taxon>
        <taxon>Streptosporangiaceae</taxon>
        <taxon>Sphaerisporangium</taxon>
    </lineage>
</organism>
<comment type="caution">
    <text evidence="3">The sequence shown here is derived from an EMBL/GenBank/DDBJ whole genome shotgun (WGS) entry which is preliminary data.</text>
</comment>
<evidence type="ECO:0000256" key="2">
    <source>
        <dbReference type="ARBA" id="ARBA00023002"/>
    </source>
</evidence>
<proteinExistence type="inferred from homology"/>
<keyword evidence="4" id="KW-1185">Reference proteome</keyword>
<dbReference type="EMBL" id="JBHSRF010000004">
    <property type="protein sequence ID" value="MFC6080480.1"/>
    <property type="molecule type" value="Genomic_DNA"/>
</dbReference>
<dbReference type="InterPro" id="IPR036291">
    <property type="entry name" value="NAD(P)-bd_dom_sf"/>
</dbReference>
<sequence length="303" mass="31510">MTATTPFGADSTASEVIEGIDLRGRRAVVTGASSGIGLEAARALAGAGAEVVLAVRNMNAGVKAADEIGGRVAVAHLDLSEQASARDFCAGWTGPLDILVDNAGIAATPLSRTPEGWELQFATNHLGHFTLTTGLHGALASRGGRVVVLSSAAHLRSPVVFEDINFLHREYEPMLGYAQSKTANVLFAVGAAARWAADGITVNAVMPGVVRTNIVRNFTDEAFDQLMVGTGRPGGKTVEQGAATTVLVATSPLLDGVTGRYFEDCAEAGPYSGTGPRRGYAAYAVDPEIADRLWRVSEEMLAG</sequence>
<protein>
    <submittedName>
        <fullName evidence="3">SDR family NAD(P)-dependent oxidoreductase</fullName>
    </submittedName>
</protein>
<evidence type="ECO:0000256" key="1">
    <source>
        <dbReference type="ARBA" id="ARBA00006484"/>
    </source>
</evidence>